<dbReference type="Gene3D" id="2.60.40.1190">
    <property type="match status" value="1"/>
</dbReference>
<dbReference type="Pfam" id="PF06452">
    <property type="entry name" value="CBM9_1"/>
    <property type="match status" value="1"/>
</dbReference>
<evidence type="ECO:0000259" key="2">
    <source>
        <dbReference type="Pfam" id="PF06452"/>
    </source>
</evidence>
<dbReference type="AlphaFoldDB" id="A0A286GBT7"/>
<gene>
    <name evidence="3" type="ORF">SAMN06269250_4282</name>
</gene>
<dbReference type="RefSeq" id="WP_245877917.1">
    <property type="nucleotide sequence ID" value="NZ_OCNH01000003.1"/>
</dbReference>
<evidence type="ECO:0000256" key="1">
    <source>
        <dbReference type="SAM" id="SignalP"/>
    </source>
</evidence>
<evidence type="ECO:0000313" key="4">
    <source>
        <dbReference type="Proteomes" id="UP000219452"/>
    </source>
</evidence>
<feature type="domain" description="Carbohydrate-binding" evidence="2">
    <location>
        <begin position="40"/>
        <end position="123"/>
    </location>
</feature>
<name>A0A286GBT7_9BACT</name>
<feature type="chain" id="PRO_5012786897" evidence="1">
    <location>
        <begin position="22"/>
        <end position="239"/>
    </location>
</feature>
<evidence type="ECO:0000313" key="3">
    <source>
        <dbReference type="EMBL" id="SOD92962.1"/>
    </source>
</evidence>
<dbReference type="EMBL" id="OCNH01000003">
    <property type="protein sequence ID" value="SOD92962.1"/>
    <property type="molecule type" value="Genomic_DNA"/>
</dbReference>
<dbReference type="InterPro" id="IPR010502">
    <property type="entry name" value="Carb-bd_dom_fam9"/>
</dbReference>
<dbReference type="SUPFAM" id="SSF49344">
    <property type="entry name" value="CBD9-like"/>
    <property type="match status" value="1"/>
</dbReference>
<dbReference type="GO" id="GO:0030246">
    <property type="term" value="F:carbohydrate binding"/>
    <property type="evidence" value="ECO:0007669"/>
    <property type="project" value="InterPro"/>
</dbReference>
<accession>A0A286GBT7</accession>
<protein>
    <submittedName>
        <fullName evidence="3">Carbohydrate family 9 binding domain-like</fullName>
    </submittedName>
</protein>
<dbReference type="CDD" id="cd09620">
    <property type="entry name" value="CBM9_like_3"/>
    <property type="match status" value="1"/>
</dbReference>
<proteinExistence type="predicted"/>
<dbReference type="Proteomes" id="UP000219452">
    <property type="component" value="Unassembled WGS sequence"/>
</dbReference>
<keyword evidence="1" id="KW-0732">Signal</keyword>
<reference evidence="4" key="1">
    <citation type="submission" date="2017-09" db="EMBL/GenBank/DDBJ databases">
        <authorList>
            <person name="Varghese N."/>
            <person name="Submissions S."/>
        </authorList>
    </citation>
    <scope>NUCLEOTIDE SEQUENCE [LARGE SCALE GENOMIC DNA]</scope>
    <source>
        <strain evidence="4">DSM 29961</strain>
    </source>
</reference>
<keyword evidence="4" id="KW-1185">Reference proteome</keyword>
<dbReference type="GO" id="GO:0004553">
    <property type="term" value="F:hydrolase activity, hydrolyzing O-glycosyl compounds"/>
    <property type="evidence" value="ECO:0007669"/>
    <property type="project" value="InterPro"/>
</dbReference>
<sequence length="239" mass="27332">MKFTVFTLAILLTLSMQPTQAQTSESTQMVVRKTNDFQVNGNGDHTAWTKTDWVSITIQESAGRKLATKTKTLYSGTGIYFLFQCEDETLTATIQEDFGALYNEDVVEVFLWPDESVPIYFEYELSPLNYELPILVPNMNGKFMGWKPWNYTGKSKVQHATSIQGGDKVSKAAIKGWTAEFFIPYSLLNPIVQTPPTSGTRWRGNLYRIDYDKGYQTWSWQKTSGSFHEFKKFGTLIFE</sequence>
<organism evidence="3 4">
    <name type="scientific">Spirosoma fluviale</name>
    <dbReference type="NCBI Taxonomy" id="1597977"/>
    <lineage>
        <taxon>Bacteria</taxon>
        <taxon>Pseudomonadati</taxon>
        <taxon>Bacteroidota</taxon>
        <taxon>Cytophagia</taxon>
        <taxon>Cytophagales</taxon>
        <taxon>Cytophagaceae</taxon>
        <taxon>Spirosoma</taxon>
    </lineage>
</organism>
<dbReference type="GO" id="GO:0016052">
    <property type="term" value="P:carbohydrate catabolic process"/>
    <property type="evidence" value="ECO:0007669"/>
    <property type="project" value="InterPro"/>
</dbReference>
<feature type="signal peptide" evidence="1">
    <location>
        <begin position="1"/>
        <end position="21"/>
    </location>
</feature>